<dbReference type="OrthoDB" id="5380394at2"/>
<dbReference type="SUPFAM" id="SSF51197">
    <property type="entry name" value="Clavaminate synthase-like"/>
    <property type="match status" value="1"/>
</dbReference>
<feature type="domain" description="Aspartyl/asparaginy/proline hydroxylase" evidence="1">
    <location>
        <begin position="41"/>
        <end position="174"/>
    </location>
</feature>
<gene>
    <name evidence="2" type="ORF">SAE01_25330</name>
</gene>
<sequence length="555" mass="64062">MDKTIAYAKLPLQLDWLKAWEEVKLILNKENPHVNTAHYAGEWTVISLRSPGGKQNSISPELRGETGFDDTAIMDQCITIKNFFQSFGCSVMSVRLLNLKKGALIKEHRDAELSFEKGEARLHIPLLTNKDVEFYVDGKQVVMREGECWYINANLPHRVLNGGETDRIHLVIDCKVNEWLKRTFSSAEKTYSRVDIRNDQKRRMISELRLQNTETALRLANELEEQLNSERGTQQEVFPFWLPSKIINQKDGVLLQWLYVGKQPFTDPFFDETISKCKQLPENLSRLKSVSHLSMATEWADTIEGVEPSAFIFHVSRCGSTLVSQMLSMKDENISLSEVPVFNEILQMPLKNQADESLAKETLAGAIKLYGGKRTGNERRLFIKTDSWHLLYYRQLRALYPSTPFVILYRNPVEVLFSQQRKKGMHAVPGLVEPEIFDFDENERKKFDSENYIAFVLQRYLEAILEITQKDKNILLVNYSEGIVEIMKKLAGITKMELTAADLEMFLKRSRYHSKDLKEIFTEQPRSGHLAAPNTESLTKLYEQIEQLRSLKMPL</sequence>
<dbReference type="Gene3D" id="2.60.120.330">
    <property type="entry name" value="B-lactam Antibiotic, Isopenicillin N Synthase, Chain"/>
    <property type="match status" value="1"/>
</dbReference>
<name>A0A512BDV4_9BACT</name>
<dbReference type="Pfam" id="PF05118">
    <property type="entry name" value="Asp_Arg_Hydrox"/>
    <property type="match status" value="1"/>
</dbReference>
<dbReference type="Proteomes" id="UP000321513">
    <property type="component" value="Unassembled WGS sequence"/>
</dbReference>
<reference evidence="2 3" key="1">
    <citation type="submission" date="2019-07" db="EMBL/GenBank/DDBJ databases">
        <title>Whole genome shotgun sequence of Segetibacter aerophilus NBRC 106135.</title>
        <authorList>
            <person name="Hosoyama A."/>
            <person name="Uohara A."/>
            <person name="Ohji S."/>
            <person name="Ichikawa N."/>
        </authorList>
    </citation>
    <scope>NUCLEOTIDE SEQUENCE [LARGE SCALE GENOMIC DNA]</scope>
    <source>
        <strain evidence="2 3">NBRC 106135</strain>
    </source>
</reference>
<dbReference type="CDD" id="cd02209">
    <property type="entry name" value="cupin_XRE_C"/>
    <property type="match status" value="1"/>
</dbReference>
<keyword evidence="3" id="KW-1185">Reference proteome</keyword>
<proteinExistence type="predicted"/>
<dbReference type="SUPFAM" id="SSF52540">
    <property type="entry name" value="P-loop containing nucleoside triphosphate hydrolases"/>
    <property type="match status" value="1"/>
</dbReference>
<evidence type="ECO:0000313" key="3">
    <source>
        <dbReference type="Proteomes" id="UP000321513"/>
    </source>
</evidence>
<evidence type="ECO:0000313" key="2">
    <source>
        <dbReference type="EMBL" id="GEO10037.1"/>
    </source>
</evidence>
<protein>
    <recommendedName>
        <fullName evidence="1">Aspartyl/asparaginy/proline hydroxylase domain-containing protein</fullName>
    </recommendedName>
</protein>
<comment type="caution">
    <text evidence="2">The sequence shown here is derived from an EMBL/GenBank/DDBJ whole genome shotgun (WGS) entry which is preliminary data.</text>
</comment>
<evidence type="ECO:0000259" key="1">
    <source>
        <dbReference type="Pfam" id="PF05118"/>
    </source>
</evidence>
<accession>A0A512BDV4</accession>
<organism evidence="2 3">
    <name type="scientific">Segetibacter aerophilus</name>
    <dbReference type="NCBI Taxonomy" id="670293"/>
    <lineage>
        <taxon>Bacteria</taxon>
        <taxon>Pseudomonadati</taxon>
        <taxon>Bacteroidota</taxon>
        <taxon>Chitinophagia</taxon>
        <taxon>Chitinophagales</taxon>
        <taxon>Chitinophagaceae</taxon>
        <taxon>Segetibacter</taxon>
    </lineage>
</organism>
<dbReference type="EMBL" id="BJYT01000008">
    <property type="protein sequence ID" value="GEO10037.1"/>
    <property type="molecule type" value="Genomic_DNA"/>
</dbReference>
<dbReference type="AlphaFoldDB" id="A0A512BDV4"/>
<dbReference type="Gene3D" id="3.40.50.300">
    <property type="entry name" value="P-loop containing nucleotide triphosphate hydrolases"/>
    <property type="match status" value="1"/>
</dbReference>
<dbReference type="RefSeq" id="WP_147204149.1">
    <property type="nucleotide sequence ID" value="NZ_BJYT01000008.1"/>
</dbReference>
<dbReference type="InterPro" id="IPR027417">
    <property type="entry name" value="P-loop_NTPase"/>
</dbReference>
<dbReference type="InterPro" id="IPR007803">
    <property type="entry name" value="Asp/Arg/Pro-Hydrxlase"/>
</dbReference>
<dbReference type="InterPro" id="IPR027443">
    <property type="entry name" value="IPNS-like_sf"/>
</dbReference>